<dbReference type="PROSITE" id="PS00434">
    <property type="entry name" value="HSF_DOMAIN"/>
    <property type="match status" value="1"/>
</dbReference>
<dbReference type="EMBL" id="MCGT01000006">
    <property type="protein sequence ID" value="ORX58881.1"/>
    <property type="molecule type" value="Genomic_DNA"/>
</dbReference>
<proteinExistence type="inferred from homology"/>
<feature type="region of interest" description="Disordered" evidence="8">
    <location>
        <begin position="304"/>
        <end position="351"/>
    </location>
</feature>
<feature type="compositionally biased region" description="Polar residues" evidence="8">
    <location>
        <begin position="240"/>
        <end position="252"/>
    </location>
</feature>
<evidence type="ECO:0000256" key="5">
    <source>
        <dbReference type="ARBA" id="ARBA00023163"/>
    </source>
</evidence>
<dbReference type="OrthoDB" id="60033at2759"/>
<evidence type="ECO:0000256" key="7">
    <source>
        <dbReference type="RuleBase" id="RU004020"/>
    </source>
</evidence>
<comment type="similarity">
    <text evidence="2 7">Belongs to the HSF family.</text>
</comment>
<dbReference type="PANTHER" id="PTHR10015">
    <property type="entry name" value="HEAT SHOCK TRANSCRIPTION FACTOR"/>
    <property type="match status" value="1"/>
</dbReference>
<feature type="compositionally biased region" description="Low complexity" evidence="8">
    <location>
        <begin position="258"/>
        <end position="276"/>
    </location>
</feature>
<evidence type="ECO:0000256" key="4">
    <source>
        <dbReference type="ARBA" id="ARBA00023125"/>
    </source>
</evidence>
<dbReference type="Pfam" id="PF00447">
    <property type="entry name" value="HSF_DNA-bind"/>
    <property type="match status" value="1"/>
</dbReference>
<comment type="subcellular location">
    <subcellularLocation>
        <location evidence="1">Nucleus</location>
    </subcellularLocation>
</comment>
<comment type="caution">
    <text evidence="10">The sequence shown here is derived from an EMBL/GenBank/DDBJ whole genome shotgun (WGS) entry which is preliminary data.</text>
</comment>
<keyword evidence="4" id="KW-0238">DNA-binding</keyword>
<sequence length="351" mass="39956">MGSPASIPSVTKPNTNTFVHKLYNMVLDDQYQHLIAWSYSGSSFIVCNILDFSKDVLPKHFKHNNFSSFVRQLNMYGFHKVNKSPRGHRTLAENQIWEFSHAKFLRDRQDLLEEIKRKTMDADQGKTNHDFHTQLTLLQMAQSDMMQQIQRLFDQFQQVVQEVDQTKKKHQQQSLLVDQLMNHITQQNGGNVKQKEGNRKKKLTSFFWLGQLPPELAQQVYRDRYQKGDTPSIFVTSHENTLHSPSIPSTTLVPPPISISSQQLPPGYASPSYPSSPLTVRTQNLFPTSPSYIGHSLSPMSANYPTSLASTPTTLMPSDDDISLYSPRTPTELTHQPASNPTIDDLLHHGK</sequence>
<dbReference type="GO" id="GO:0043565">
    <property type="term" value="F:sequence-specific DNA binding"/>
    <property type="evidence" value="ECO:0007669"/>
    <property type="project" value="InterPro"/>
</dbReference>
<accession>A0A1X2GQ47</accession>
<keyword evidence="5" id="KW-0804">Transcription</keyword>
<keyword evidence="11" id="KW-1185">Reference proteome</keyword>
<organism evidence="10 11">
    <name type="scientific">Hesseltinella vesiculosa</name>
    <dbReference type="NCBI Taxonomy" id="101127"/>
    <lineage>
        <taxon>Eukaryota</taxon>
        <taxon>Fungi</taxon>
        <taxon>Fungi incertae sedis</taxon>
        <taxon>Mucoromycota</taxon>
        <taxon>Mucoromycotina</taxon>
        <taxon>Mucoromycetes</taxon>
        <taxon>Mucorales</taxon>
        <taxon>Cunninghamellaceae</taxon>
        <taxon>Hesseltinella</taxon>
    </lineage>
</organism>
<dbReference type="GO" id="GO:0003700">
    <property type="term" value="F:DNA-binding transcription factor activity"/>
    <property type="evidence" value="ECO:0007669"/>
    <property type="project" value="InterPro"/>
</dbReference>
<dbReference type="InterPro" id="IPR000232">
    <property type="entry name" value="HSF_DNA-bd"/>
</dbReference>
<evidence type="ECO:0000256" key="1">
    <source>
        <dbReference type="ARBA" id="ARBA00004123"/>
    </source>
</evidence>
<feature type="region of interest" description="Disordered" evidence="8">
    <location>
        <begin position="240"/>
        <end position="276"/>
    </location>
</feature>
<feature type="compositionally biased region" description="Polar residues" evidence="8">
    <location>
        <begin position="326"/>
        <end position="342"/>
    </location>
</feature>
<dbReference type="FunFam" id="1.10.10.10:FF:000027">
    <property type="entry name" value="Heat shock transcription factor 1"/>
    <property type="match status" value="1"/>
</dbReference>
<dbReference type="PANTHER" id="PTHR10015:SF427">
    <property type="entry name" value="HEAT SHOCK FACTOR PROTEIN"/>
    <property type="match status" value="1"/>
</dbReference>
<evidence type="ECO:0000259" key="9">
    <source>
        <dbReference type="PROSITE" id="PS00434"/>
    </source>
</evidence>
<reference evidence="10 11" key="1">
    <citation type="submission" date="2016-07" db="EMBL/GenBank/DDBJ databases">
        <title>Pervasive Adenine N6-methylation of Active Genes in Fungi.</title>
        <authorList>
            <consortium name="DOE Joint Genome Institute"/>
            <person name="Mondo S.J."/>
            <person name="Dannebaum R.O."/>
            <person name="Kuo R.C."/>
            <person name="Labutti K."/>
            <person name="Haridas S."/>
            <person name="Kuo A."/>
            <person name="Salamov A."/>
            <person name="Ahrendt S.R."/>
            <person name="Lipzen A."/>
            <person name="Sullivan W."/>
            <person name="Andreopoulos W.B."/>
            <person name="Clum A."/>
            <person name="Lindquist E."/>
            <person name="Daum C."/>
            <person name="Ramamoorthy G.K."/>
            <person name="Gryganskyi A."/>
            <person name="Culley D."/>
            <person name="Magnuson J.K."/>
            <person name="James T.Y."/>
            <person name="O'Malley M.A."/>
            <person name="Stajich J.E."/>
            <person name="Spatafora J.W."/>
            <person name="Visel A."/>
            <person name="Grigoriev I.V."/>
        </authorList>
    </citation>
    <scope>NUCLEOTIDE SEQUENCE [LARGE SCALE GENOMIC DNA]</scope>
    <source>
        <strain evidence="10 11">NRRL 3301</strain>
    </source>
</reference>
<keyword evidence="3" id="KW-0805">Transcription regulation</keyword>
<feature type="domain" description="HSF-type DNA-binding" evidence="9">
    <location>
        <begin position="57"/>
        <end position="81"/>
    </location>
</feature>
<dbReference type="STRING" id="101127.A0A1X2GQ47"/>
<dbReference type="Proteomes" id="UP000242146">
    <property type="component" value="Unassembled WGS sequence"/>
</dbReference>
<evidence type="ECO:0000313" key="10">
    <source>
        <dbReference type="EMBL" id="ORX58881.1"/>
    </source>
</evidence>
<keyword evidence="6" id="KW-0539">Nucleus</keyword>
<dbReference type="SUPFAM" id="SSF46785">
    <property type="entry name" value="Winged helix' DNA-binding domain"/>
    <property type="match status" value="1"/>
</dbReference>
<protein>
    <recommendedName>
        <fullName evidence="9">HSF-type DNA-binding domain-containing protein</fullName>
    </recommendedName>
</protein>
<evidence type="ECO:0000256" key="6">
    <source>
        <dbReference type="ARBA" id="ARBA00023242"/>
    </source>
</evidence>
<dbReference type="GO" id="GO:0005634">
    <property type="term" value="C:nucleus"/>
    <property type="evidence" value="ECO:0007669"/>
    <property type="project" value="UniProtKB-SubCell"/>
</dbReference>
<evidence type="ECO:0000313" key="11">
    <source>
        <dbReference type="Proteomes" id="UP000242146"/>
    </source>
</evidence>
<dbReference type="InterPro" id="IPR036390">
    <property type="entry name" value="WH_DNA-bd_sf"/>
</dbReference>
<dbReference type="AlphaFoldDB" id="A0A1X2GQ47"/>
<dbReference type="PRINTS" id="PR00056">
    <property type="entry name" value="HSFDOMAIN"/>
</dbReference>
<gene>
    <name evidence="10" type="ORF">DM01DRAFT_1283137</name>
</gene>
<feature type="compositionally biased region" description="Polar residues" evidence="8">
    <location>
        <begin position="304"/>
        <end position="316"/>
    </location>
</feature>
<dbReference type="Gene3D" id="1.10.10.10">
    <property type="entry name" value="Winged helix-like DNA-binding domain superfamily/Winged helix DNA-binding domain"/>
    <property type="match status" value="1"/>
</dbReference>
<evidence type="ECO:0000256" key="3">
    <source>
        <dbReference type="ARBA" id="ARBA00023015"/>
    </source>
</evidence>
<name>A0A1X2GQ47_9FUNG</name>
<dbReference type="SMART" id="SM00415">
    <property type="entry name" value="HSF"/>
    <property type="match status" value="1"/>
</dbReference>
<evidence type="ECO:0000256" key="2">
    <source>
        <dbReference type="ARBA" id="ARBA00006403"/>
    </source>
</evidence>
<dbReference type="InterPro" id="IPR036388">
    <property type="entry name" value="WH-like_DNA-bd_sf"/>
</dbReference>
<evidence type="ECO:0000256" key="8">
    <source>
        <dbReference type="SAM" id="MobiDB-lite"/>
    </source>
</evidence>